<proteinExistence type="predicted"/>
<comment type="caution">
    <text evidence="2">The sequence shown here is derived from an EMBL/GenBank/DDBJ whole genome shotgun (WGS) entry which is preliminary data.</text>
</comment>
<reference evidence="2" key="1">
    <citation type="submission" date="2022-08" db="EMBL/GenBank/DDBJ databases">
        <authorList>
            <consortium name="DOE Joint Genome Institute"/>
            <person name="Min B."/>
            <person name="Riley R."/>
            <person name="Sierra-Patev S."/>
            <person name="Naranjo-Ortiz M."/>
            <person name="Looney B."/>
            <person name="Konkel Z."/>
            <person name="Slot J.C."/>
            <person name="Sakamoto Y."/>
            <person name="Steenwyk J.L."/>
            <person name="Rokas A."/>
            <person name="Carro J."/>
            <person name="Camarero S."/>
            <person name="Ferreira P."/>
            <person name="Molpeceres G."/>
            <person name="Ruiz-Duenas F.J."/>
            <person name="Serrano A."/>
            <person name="Henrissat B."/>
            <person name="Drula E."/>
            <person name="Hughes K.W."/>
            <person name="Mata J.L."/>
            <person name="Ishikawa N.K."/>
            <person name="Vargas-Isla R."/>
            <person name="Ushijima S."/>
            <person name="Smith C.A."/>
            <person name="Ahrendt S."/>
            <person name="Andreopoulos W."/>
            <person name="He G."/>
            <person name="Labutti K."/>
            <person name="Lipzen A."/>
            <person name="Ng V."/>
            <person name="Sandor L."/>
            <person name="Barry K."/>
            <person name="Martinez A.T."/>
            <person name="Xiao Y."/>
            <person name="Gibbons J.G."/>
            <person name="Terashima K."/>
            <person name="Hibbett D.S."/>
            <person name="Grigoriev I.V."/>
        </authorList>
    </citation>
    <scope>NUCLEOTIDE SEQUENCE</scope>
    <source>
        <strain evidence="2">Sp2 HRB7682 ss15</strain>
    </source>
</reference>
<evidence type="ECO:0000313" key="2">
    <source>
        <dbReference type="EMBL" id="KAJ4463912.1"/>
    </source>
</evidence>
<feature type="transmembrane region" description="Helical" evidence="1">
    <location>
        <begin position="18"/>
        <end position="40"/>
    </location>
</feature>
<feature type="transmembrane region" description="Helical" evidence="1">
    <location>
        <begin position="247"/>
        <end position="280"/>
    </location>
</feature>
<feature type="transmembrane region" description="Helical" evidence="1">
    <location>
        <begin position="86"/>
        <end position="106"/>
    </location>
</feature>
<dbReference type="AlphaFoldDB" id="A0A9W8ZQV4"/>
<feature type="transmembrane region" description="Helical" evidence="1">
    <location>
        <begin position="166"/>
        <end position="185"/>
    </location>
</feature>
<accession>A0A9W8ZQV4</accession>
<reference evidence="2" key="2">
    <citation type="journal article" date="2023" name="Proc. Natl. Acad. Sci. U.S.A.">
        <title>A global phylogenomic analysis of the shiitake genus Lentinula.</title>
        <authorList>
            <person name="Sierra-Patev S."/>
            <person name="Min B."/>
            <person name="Naranjo-Ortiz M."/>
            <person name="Looney B."/>
            <person name="Konkel Z."/>
            <person name="Slot J.C."/>
            <person name="Sakamoto Y."/>
            <person name="Steenwyk J.L."/>
            <person name="Rokas A."/>
            <person name="Carro J."/>
            <person name="Camarero S."/>
            <person name="Ferreira P."/>
            <person name="Molpeceres G."/>
            <person name="Ruiz-Duenas F.J."/>
            <person name="Serrano A."/>
            <person name="Henrissat B."/>
            <person name="Drula E."/>
            <person name="Hughes K.W."/>
            <person name="Mata J.L."/>
            <person name="Ishikawa N.K."/>
            <person name="Vargas-Isla R."/>
            <person name="Ushijima S."/>
            <person name="Smith C.A."/>
            <person name="Donoghue J."/>
            <person name="Ahrendt S."/>
            <person name="Andreopoulos W."/>
            <person name="He G."/>
            <person name="LaButti K."/>
            <person name="Lipzen A."/>
            <person name="Ng V."/>
            <person name="Riley R."/>
            <person name="Sandor L."/>
            <person name="Barry K."/>
            <person name="Martinez A.T."/>
            <person name="Xiao Y."/>
            <person name="Gibbons J.G."/>
            <person name="Terashima K."/>
            <person name="Grigoriev I.V."/>
            <person name="Hibbett D."/>
        </authorList>
    </citation>
    <scope>NUCLEOTIDE SEQUENCE</scope>
    <source>
        <strain evidence="2">Sp2 HRB7682 ss15</strain>
    </source>
</reference>
<keyword evidence="1" id="KW-0472">Membrane</keyword>
<organism evidence="2 3">
    <name type="scientific">Lentinula lateritia</name>
    <dbReference type="NCBI Taxonomy" id="40482"/>
    <lineage>
        <taxon>Eukaryota</taxon>
        <taxon>Fungi</taxon>
        <taxon>Dikarya</taxon>
        <taxon>Basidiomycota</taxon>
        <taxon>Agaricomycotina</taxon>
        <taxon>Agaricomycetes</taxon>
        <taxon>Agaricomycetidae</taxon>
        <taxon>Agaricales</taxon>
        <taxon>Marasmiineae</taxon>
        <taxon>Omphalotaceae</taxon>
        <taxon>Lentinula</taxon>
    </lineage>
</organism>
<name>A0A9W8ZQV4_9AGAR</name>
<sequence>MAYDCETALLASKLKDELLVHPIILSAGSLALSIFISQAVYSTFDWRPVAICVSADILTIGLDHYKDQAPSLANALNSARTSVLRVFYHARILLLLSTTLLCVALSHSPPETWMITGIFIAPALLWNTPLSIRIPGHSSQNEFPTEKDQQKPEGAFAIKRIPGMKALFIGIIRGCGTFAVVHSILASSTMAPNVQDNMFTSTQILMWSTANRTCHAVMADIRDFQEDWENQIPTIPVLLKSVYKTRVLLTLIHIATMISFLQNPYIFLASVYAIALVWLLGDKTPKKFFRFSFHSQTIVACLYGIVESFKYLAHTHKLL</sequence>
<dbReference type="Proteomes" id="UP001150238">
    <property type="component" value="Unassembled WGS sequence"/>
</dbReference>
<protein>
    <recommendedName>
        <fullName evidence="4">UbiA prenyltransferase</fullName>
    </recommendedName>
</protein>
<keyword evidence="1" id="KW-1133">Transmembrane helix</keyword>
<evidence type="ECO:0000313" key="3">
    <source>
        <dbReference type="Proteomes" id="UP001150238"/>
    </source>
</evidence>
<evidence type="ECO:0000256" key="1">
    <source>
        <dbReference type="SAM" id="Phobius"/>
    </source>
</evidence>
<evidence type="ECO:0008006" key="4">
    <source>
        <dbReference type="Google" id="ProtNLM"/>
    </source>
</evidence>
<feature type="transmembrane region" description="Helical" evidence="1">
    <location>
        <begin position="112"/>
        <end position="130"/>
    </location>
</feature>
<dbReference type="EMBL" id="JANVFS010000064">
    <property type="protein sequence ID" value="KAJ4463912.1"/>
    <property type="molecule type" value="Genomic_DNA"/>
</dbReference>
<gene>
    <name evidence="2" type="ORF">C8J55DRAFT_530881</name>
</gene>
<keyword evidence="1" id="KW-0812">Transmembrane</keyword>